<protein>
    <recommendedName>
        <fullName evidence="4">DUF306 domain-containing protein</fullName>
    </recommendedName>
</protein>
<gene>
    <name evidence="2" type="ORF">QO006_004005</name>
</gene>
<feature type="compositionally biased region" description="Polar residues" evidence="1">
    <location>
        <begin position="82"/>
        <end position="93"/>
    </location>
</feature>
<feature type="region of interest" description="Disordered" evidence="1">
    <location>
        <begin position="1"/>
        <end position="22"/>
    </location>
</feature>
<organism evidence="2 3">
    <name type="scientific">Deinococcus enclensis</name>
    <dbReference type="NCBI Taxonomy" id="1049582"/>
    <lineage>
        <taxon>Bacteria</taxon>
        <taxon>Thermotogati</taxon>
        <taxon>Deinococcota</taxon>
        <taxon>Deinococci</taxon>
        <taxon>Deinococcales</taxon>
        <taxon>Deinococcaceae</taxon>
        <taxon>Deinococcus</taxon>
    </lineage>
</organism>
<dbReference type="RefSeq" id="WP_307469893.1">
    <property type="nucleotide sequence ID" value="NZ_JAURUR010000033.1"/>
</dbReference>
<evidence type="ECO:0000256" key="1">
    <source>
        <dbReference type="SAM" id="MobiDB-lite"/>
    </source>
</evidence>
<sequence>MTTDRLLPAPDLPPPERTSALTGQANALDGDWAYFTPEARTHATRTHLVRVTSSTQTVKTLCGRVIFRPDGLTFRTDPDGPTRQSCRNAASVA</sequence>
<keyword evidence="3" id="KW-1185">Reference proteome</keyword>
<reference evidence="2 3" key="1">
    <citation type="submission" date="2023-07" db="EMBL/GenBank/DDBJ databases">
        <title>Genomic Encyclopedia of Type Strains, Phase IV (KMG-IV): sequencing the most valuable type-strain genomes for metagenomic binning, comparative biology and taxonomic classification.</title>
        <authorList>
            <person name="Goeker M."/>
        </authorList>
    </citation>
    <scope>NUCLEOTIDE SEQUENCE [LARGE SCALE GENOMIC DNA]</scope>
    <source>
        <strain evidence="2 3">NIO-1023</strain>
    </source>
</reference>
<dbReference type="EMBL" id="JAURUR010000033">
    <property type="protein sequence ID" value="MDP9766538.1"/>
    <property type="molecule type" value="Genomic_DNA"/>
</dbReference>
<accession>A0ABT9MIW1</accession>
<comment type="caution">
    <text evidence="2">The sequence shown here is derived from an EMBL/GenBank/DDBJ whole genome shotgun (WGS) entry which is preliminary data.</text>
</comment>
<feature type="region of interest" description="Disordered" evidence="1">
    <location>
        <begin position="73"/>
        <end position="93"/>
    </location>
</feature>
<dbReference type="Proteomes" id="UP001232163">
    <property type="component" value="Unassembled WGS sequence"/>
</dbReference>
<evidence type="ECO:0000313" key="3">
    <source>
        <dbReference type="Proteomes" id="UP001232163"/>
    </source>
</evidence>
<proteinExistence type="predicted"/>
<evidence type="ECO:0000313" key="2">
    <source>
        <dbReference type="EMBL" id="MDP9766538.1"/>
    </source>
</evidence>
<name>A0ABT9MIW1_9DEIO</name>
<evidence type="ECO:0008006" key="4">
    <source>
        <dbReference type="Google" id="ProtNLM"/>
    </source>
</evidence>